<dbReference type="EMBL" id="JAUSXK010000001">
    <property type="protein sequence ID" value="MDQ0644064.1"/>
    <property type="molecule type" value="Genomic_DNA"/>
</dbReference>
<proteinExistence type="predicted"/>
<evidence type="ECO:0000313" key="2">
    <source>
        <dbReference type="EMBL" id="MDQ0644064.1"/>
    </source>
</evidence>
<comment type="caution">
    <text evidence="2">The sequence shown here is derived from an EMBL/GenBank/DDBJ whole genome shotgun (WGS) entry which is preliminary data.</text>
</comment>
<organism evidence="2 3">
    <name type="scientific">Microbacterium murale</name>
    <dbReference type="NCBI Taxonomy" id="1081040"/>
    <lineage>
        <taxon>Bacteria</taxon>
        <taxon>Bacillati</taxon>
        <taxon>Actinomycetota</taxon>
        <taxon>Actinomycetes</taxon>
        <taxon>Micrococcales</taxon>
        <taxon>Microbacteriaceae</taxon>
        <taxon>Microbacterium</taxon>
    </lineage>
</organism>
<reference evidence="2 3" key="1">
    <citation type="submission" date="2023-07" db="EMBL/GenBank/DDBJ databases">
        <title>Comparative genomics of wheat-associated soil bacteria to identify genetic determinants of phenazine resistance.</title>
        <authorList>
            <person name="Mouncey N."/>
        </authorList>
    </citation>
    <scope>NUCLEOTIDE SEQUENCE [LARGE SCALE GENOMIC DNA]</scope>
    <source>
        <strain evidence="2 3">W2I7</strain>
    </source>
</reference>
<evidence type="ECO:0000313" key="3">
    <source>
        <dbReference type="Proteomes" id="UP001239085"/>
    </source>
</evidence>
<dbReference type="Proteomes" id="UP001239085">
    <property type="component" value="Unassembled WGS sequence"/>
</dbReference>
<feature type="region of interest" description="Disordered" evidence="1">
    <location>
        <begin position="1"/>
        <end position="27"/>
    </location>
</feature>
<gene>
    <name evidence="2" type="ORF">QFZ46_002224</name>
</gene>
<accession>A0ABU0PBU6</accession>
<sequence>MFRVVTADGSQSWGSVTIGESPDDDGLAAPEWARKAPLHMVYPPSGDDAPGEGGSLLGPLTLLLEGIPGS</sequence>
<protein>
    <submittedName>
        <fullName evidence="2">Uncharacterized protein</fullName>
    </submittedName>
</protein>
<name>A0ABU0PBU6_9MICO</name>
<evidence type="ECO:0000256" key="1">
    <source>
        <dbReference type="SAM" id="MobiDB-lite"/>
    </source>
</evidence>
<keyword evidence="3" id="KW-1185">Reference proteome</keyword>